<dbReference type="Gene3D" id="3.40.50.880">
    <property type="match status" value="1"/>
</dbReference>
<name>A0A9X3PQH0_9ACTN</name>
<dbReference type="InterPro" id="IPR002818">
    <property type="entry name" value="DJ-1/PfpI"/>
</dbReference>
<dbReference type="SMART" id="SM00342">
    <property type="entry name" value="HTH_ARAC"/>
    <property type="match status" value="1"/>
</dbReference>
<evidence type="ECO:0000313" key="6">
    <source>
        <dbReference type="Proteomes" id="UP001145799"/>
    </source>
</evidence>
<organism evidence="4 6">
    <name type="scientific">Glycomyces lechevalierae</name>
    <dbReference type="NCBI Taxonomy" id="256034"/>
    <lineage>
        <taxon>Bacteria</taxon>
        <taxon>Bacillati</taxon>
        <taxon>Actinomycetota</taxon>
        <taxon>Actinomycetes</taxon>
        <taxon>Glycomycetales</taxon>
        <taxon>Glycomycetaceae</taxon>
        <taxon>Glycomyces</taxon>
    </lineage>
</organism>
<dbReference type="InterPro" id="IPR018060">
    <property type="entry name" value="HTH_AraC"/>
</dbReference>
<dbReference type="Proteomes" id="UP001183604">
    <property type="component" value="Unassembled WGS sequence"/>
</dbReference>
<reference evidence="5 7" key="2">
    <citation type="submission" date="2023-07" db="EMBL/GenBank/DDBJ databases">
        <title>Sequencing the genomes of 1000 actinobacteria strains.</title>
        <authorList>
            <person name="Klenk H.-P."/>
        </authorList>
    </citation>
    <scope>NUCLEOTIDE SEQUENCE [LARGE SCALE GENOMIC DNA]</scope>
    <source>
        <strain evidence="5 7">DSM 44724</strain>
    </source>
</reference>
<dbReference type="AlphaFoldDB" id="A0A9X3PQH0"/>
<evidence type="ECO:0000259" key="3">
    <source>
        <dbReference type="PROSITE" id="PS01124"/>
    </source>
</evidence>
<dbReference type="PROSITE" id="PS01124">
    <property type="entry name" value="HTH_ARAC_FAMILY_2"/>
    <property type="match status" value="1"/>
</dbReference>
<dbReference type="PANTHER" id="PTHR43130">
    <property type="entry name" value="ARAC-FAMILY TRANSCRIPTIONAL REGULATOR"/>
    <property type="match status" value="1"/>
</dbReference>
<dbReference type="InterPro" id="IPR052158">
    <property type="entry name" value="INH-QAR"/>
</dbReference>
<dbReference type="GO" id="GO:0003700">
    <property type="term" value="F:DNA-binding transcription factor activity"/>
    <property type="evidence" value="ECO:0007669"/>
    <property type="project" value="InterPro"/>
</dbReference>
<proteinExistence type="predicted"/>
<dbReference type="SUPFAM" id="SSF52317">
    <property type="entry name" value="Class I glutamine amidotransferase-like"/>
    <property type="match status" value="1"/>
</dbReference>
<evidence type="ECO:0000256" key="2">
    <source>
        <dbReference type="ARBA" id="ARBA00023163"/>
    </source>
</evidence>
<dbReference type="PANTHER" id="PTHR43130:SF3">
    <property type="entry name" value="HTH-TYPE TRANSCRIPTIONAL REGULATOR RV1931C"/>
    <property type="match status" value="1"/>
</dbReference>
<keyword evidence="1" id="KW-0805">Transcription regulation</keyword>
<dbReference type="CDD" id="cd03137">
    <property type="entry name" value="GATase1_AraC_1"/>
    <property type="match status" value="1"/>
</dbReference>
<evidence type="ECO:0000313" key="7">
    <source>
        <dbReference type="Proteomes" id="UP001183604"/>
    </source>
</evidence>
<dbReference type="Proteomes" id="UP001145799">
    <property type="component" value="Unassembled WGS sequence"/>
</dbReference>
<reference evidence="4" key="1">
    <citation type="submission" date="2022-12" db="EMBL/GenBank/DDBJ databases">
        <title>Gycomyces niveus sp.nov., a novel actinomycete isolated from soil in Shouguang.</title>
        <authorList>
            <person name="Yang X."/>
        </authorList>
    </citation>
    <scope>NUCLEOTIDE SEQUENCE</scope>
    <source>
        <strain evidence="4">DSM 44724</strain>
    </source>
</reference>
<dbReference type="EMBL" id="JAVDYD010000001">
    <property type="protein sequence ID" value="MDR7340361.1"/>
    <property type="molecule type" value="Genomic_DNA"/>
</dbReference>
<gene>
    <name evidence="5" type="ORF">J2S69_004080</name>
    <name evidence="4" type="ORF">O2L01_24335</name>
</gene>
<sequence length="337" mass="36483">MTASPHRVAVLALDGVITFDLGVPERVFATAGHVDGVPRYDVRVCSLDGGPVRTTAGYTINVEHGPELLATADTVIVATVDPAGNHVCDLPEPPPGLAEVFADVRPETRIVSFCSAAFVLAGLGLLDGRAATTHWMLTDRLSERHPAVAVDPDVLFVDEGRILTSAGAGAAVDLCLHLVRRDYGSEVANAVARRCVMPPWREGGQAQFIERPVPEPAGTGTAEAREWALRHLDRPLSIDELAARARMSRRSFTRRFREETGQSPAQWLTRQRVDHARRLLESSELTVDQIARHAGLGTGVSLRQHLRAVLGVSPSVYRRTFREREATAGTAVPAAPR</sequence>
<dbReference type="Pfam" id="PF01965">
    <property type="entry name" value="DJ-1_PfpI"/>
    <property type="match status" value="1"/>
</dbReference>
<dbReference type="Pfam" id="PF12833">
    <property type="entry name" value="HTH_18"/>
    <property type="match status" value="1"/>
</dbReference>
<keyword evidence="7" id="KW-1185">Reference proteome</keyword>
<dbReference type="SUPFAM" id="SSF46689">
    <property type="entry name" value="Homeodomain-like"/>
    <property type="match status" value="2"/>
</dbReference>
<accession>A0A9X3PQH0</accession>
<evidence type="ECO:0000313" key="5">
    <source>
        <dbReference type="EMBL" id="MDR7340361.1"/>
    </source>
</evidence>
<keyword evidence="2" id="KW-0804">Transcription</keyword>
<dbReference type="InterPro" id="IPR009057">
    <property type="entry name" value="Homeodomain-like_sf"/>
</dbReference>
<dbReference type="InterPro" id="IPR029062">
    <property type="entry name" value="Class_I_gatase-like"/>
</dbReference>
<dbReference type="GO" id="GO:0043565">
    <property type="term" value="F:sequence-specific DNA binding"/>
    <property type="evidence" value="ECO:0007669"/>
    <property type="project" value="InterPro"/>
</dbReference>
<dbReference type="Gene3D" id="1.10.10.60">
    <property type="entry name" value="Homeodomain-like"/>
    <property type="match status" value="1"/>
</dbReference>
<evidence type="ECO:0000256" key="1">
    <source>
        <dbReference type="ARBA" id="ARBA00023015"/>
    </source>
</evidence>
<dbReference type="EMBL" id="JAPZVQ010000023">
    <property type="protein sequence ID" value="MDA1388144.1"/>
    <property type="molecule type" value="Genomic_DNA"/>
</dbReference>
<feature type="domain" description="HTH araC/xylS-type" evidence="3">
    <location>
        <begin position="222"/>
        <end position="320"/>
    </location>
</feature>
<comment type="caution">
    <text evidence="4">The sequence shown here is derived from an EMBL/GenBank/DDBJ whole genome shotgun (WGS) entry which is preliminary data.</text>
</comment>
<evidence type="ECO:0000313" key="4">
    <source>
        <dbReference type="EMBL" id="MDA1388144.1"/>
    </source>
</evidence>
<protein>
    <submittedName>
        <fullName evidence="4">Helix-turn-helix domain-containing protein</fullName>
    </submittedName>
    <submittedName>
        <fullName evidence="5">Transcriptional regulator GlxA family with amidase domain</fullName>
    </submittedName>
</protein>
<dbReference type="RefSeq" id="WP_270124644.1">
    <property type="nucleotide sequence ID" value="NZ_BAAAOM010000001.1"/>
</dbReference>